<dbReference type="Gene3D" id="3.90.226.10">
    <property type="entry name" value="2-enoyl-CoA Hydratase, Chain A, domain 1"/>
    <property type="match status" value="1"/>
</dbReference>
<accession>A0ABS1WWA9</accession>
<keyword evidence="4" id="KW-1185">Reference proteome</keyword>
<dbReference type="SUPFAM" id="SSF52096">
    <property type="entry name" value="ClpP/crotonase"/>
    <property type="match status" value="1"/>
</dbReference>
<dbReference type="SUPFAM" id="SSF50156">
    <property type="entry name" value="PDZ domain-like"/>
    <property type="match status" value="1"/>
</dbReference>
<protein>
    <recommendedName>
        <fullName evidence="2">Tail specific protease domain-containing protein</fullName>
    </recommendedName>
</protein>
<dbReference type="InterPro" id="IPR036034">
    <property type="entry name" value="PDZ_sf"/>
</dbReference>
<evidence type="ECO:0000313" key="4">
    <source>
        <dbReference type="Proteomes" id="UP000661077"/>
    </source>
</evidence>
<dbReference type="PANTHER" id="PTHR32060:SF30">
    <property type="entry name" value="CARBOXY-TERMINAL PROCESSING PROTEASE CTPA"/>
    <property type="match status" value="1"/>
</dbReference>
<dbReference type="EMBL" id="JAEVLS010000002">
    <property type="protein sequence ID" value="MBM0105265.1"/>
    <property type="molecule type" value="Genomic_DNA"/>
</dbReference>
<dbReference type="CDD" id="cd07561">
    <property type="entry name" value="Peptidase_S41_CPP_like"/>
    <property type="match status" value="1"/>
</dbReference>
<sequence length="533" mass="56550">MAMLAVAACGGGGGGGGALGTNNPGGNNPGGNNGITYTQGVFPLSSQLANQCAAPRPGTADRSGSAFTESMFLRSWTNELYLWYSEVPDISPANFTTAAYFEELKTPLTTPSGRDKDQFHFTYPTDVWEDLSQGGVEVGYGAQWMILRGQPPRQVVVAFVEPNTPASTASVQRGAEVLMADGVDVVNANTSSAVDQLNNAFFPAAPGEQHTFRIREVSGTVRDITLNSVAVTHQPVLTSSVIDQGGVPVGYLVFNDHIATAETQLIQTVTAMRNQNVRELILDLRYNGGGFLDIASELAYMIAGSAQTAGQSFERLVFNDKHPSTNPITGRPLAPTPFHSTAVGFPVTSGQRTAPGTPLPTLDLPRVYVITGNNTCSASESIINSLRGVDVEVYQIGSTTCGKPYGFYPQDNCGTTYFSIQFEGRNAKDFGTYPDGFTPINSPDIGSVDLPGCSVADDFSRPLGDPQEGRLRAALAYLASNNNPASCPSASGFTPDPGVSSKQSAATPDGQMFKSPLRENRLLRNELQDATML</sequence>
<dbReference type="PANTHER" id="PTHR32060">
    <property type="entry name" value="TAIL-SPECIFIC PROTEASE"/>
    <property type="match status" value="1"/>
</dbReference>
<dbReference type="Pfam" id="PF03572">
    <property type="entry name" value="Peptidase_S41"/>
    <property type="match status" value="1"/>
</dbReference>
<evidence type="ECO:0000259" key="2">
    <source>
        <dbReference type="Pfam" id="PF03572"/>
    </source>
</evidence>
<feature type="compositionally biased region" description="Basic and acidic residues" evidence="1">
    <location>
        <begin position="516"/>
        <end position="527"/>
    </location>
</feature>
<proteinExistence type="predicted"/>
<reference evidence="3 4" key="1">
    <citation type="journal article" date="2021" name="Int. J. Syst. Evol. Microbiol.">
        <title>Steroidobacter gossypii sp. nov., isolated from soil of cotton cropping field.</title>
        <authorList>
            <person name="Huang R."/>
            <person name="Yang S."/>
            <person name="Zhen C."/>
            <person name="Liu W."/>
        </authorList>
    </citation>
    <scope>NUCLEOTIDE SEQUENCE [LARGE SCALE GENOMIC DNA]</scope>
    <source>
        <strain evidence="3 4">S1-65</strain>
    </source>
</reference>
<organism evidence="3 4">
    <name type="scientific">Steroidobacter gossypii</name>
    <dbReference type="NCBI Taxonomy" id="2805490"/>
    <lineage>
        <taxon>Bacteria</taxon>
        <taxon>Pseudomonadati</taxon>
        <taxon>Pseudomonadota</taxon>
        <taxon>Gammaproteobacteria</taxon>
        <taxon>Steroidobacterales</taxon>
        <taxon>Steroidobacteraceae</taxon>
        <taxon>Steroidobacter</taxon>
    </lineage>
</organism>
<dbReference type="Gene3D" id="2.30.42.10">
    <property type="match status" value="1"/>
</dbReference>
<dbReference type="InterPro" id="IPR005151">
    <property type="entry name" value="Tail-specific_protease"/>
</dbReference>
<comment type="caution">
    <text evidence="3">The sequence shown here is derived from an EMBL/GenBank/DDBJ whole genome shotgun (WGS) entry which is preliminary data.</text>
</comment>
<dbReference type="InterPro" id="IPR029045">
    <property type="entry name" value="ClpP/crotonase-like_dom_sf"/>
</dbReference>
<feature type="domain" description="Tail specific protease" evidence="2">
    <location>
        <begin position="249"/>
        <end position="403"/>
    </location>
</feature>
<dbReference type="RefSeq" id="WP_203167317.1">
    <property type="nucleotide sequence ID" value="NZ_JAEVLS010000002.1"/>
</dbReference>
<evidence type="ECO:0000256" key="1">
    <source>
        <dbReference type="SAM" id="MobiDB-lite"/>
    </source>
</evidence>
<dbReference type="Proteomes" id="UP000661077">
    <property type="component" value="Unassembled WGS sequence"/>
</dbReference>
<feature type="region of interest" description="Disordered" evidence="1">
    <location>
        <begin position="486"/>
        <end position="533"/>
    </location>
</feature>
<gene>
    <name evidence="3" type="ORF">JM946_10920</name>
</gene>
<evidence type="ECO:0000313" key="3">
    <source>
        <dbReference type="EMBL" id="MBM0105265.1"/>
    </source>
</evidence>
<name>A0ABS1WWA9_9GAMM</name>
<dbReference type="Gene3D" id="3.30.750.170">
    <property type="match status" value="1"/>
</dbReference>